<dbReference type="CDD" id="cd00038">
    <property type="entry name" value="CAP_ED"/>
    <property type="match status" value="1"/>
</dbReference>
<dbReference type="GO" id="GO:0004862">
    <property type="term" value="F:cAMP-dependent protein kinase inhibitor activity"/>
    <property type="evidence" value="ECO:0007669"/>
    <property type="project" value="TreeGrafter"/>
</dbReference>
<dbReference type="Proteomes" id="UP001333710">
    <property type="component" value="Chromosome"/>
</dbReference>
<dbReference type="GO" id="GO:0030552">
    <property type="term" value="F:cAMP binding"/>
    <property type="evidence" value="ECO:0007669"/>
    <property type="project" value="TreeGrafter"/>
</dbReference>
<dbReference type="GO" id="GO:0034236">
    <property type="term" value="F:protein kinase A catalytic subunit binding"/>
    <property type="evidence" value="ECO:0007669"/>
    <property type="project" value="TreeGrafter"/>
</dbReference>
<dbReference type="AlphaFoldDB" id="A0AA48HRK2"/>
<dbReference type="InterPro" id="IPR050503">
    <property type="entry name" value="cAMP-dep_PK_reg_su-like"/>
</dbReference>
<reference evidence="2" key="1">
    <citation type="submission" date="2023-01" db="EMBL/GenBank/DDBJ databases">
        <title>Complete genome sequence of Planctobacterium marinum strain Dej080120_11.</title>
        <authorList>
            <person name="Ueki S."/>
            <person name="Maruyama F."/>
        </authorList>
    </citation>
    <scope>NUCLEOTIDE SEQUENCE</scope>
    <source>
        <strain evidence="2">Dej080120_11</strain>
    </source>
</reference>
<dbReference type="Pfam" id="PF00027">
    <property type="entry name" value="cNMP_binding"/>
    <property type="match status" value="1"/>
</dbReference>
<dbReference type="KEGG" id="pmaw:MACH26_38380"/>
<dbReference type="InterPro" id="IPR014710">
    <property type="entry name" value="RmlC-like_jellyroll"/>
</dbReference>
<feature type="domain" description="Cyclic nucleotide-binding" evidence="1">
    <location>
        <begin position="21"/>
        <end position="121"/>
    </location>
</feature>
<dbReference type="SMART" id="SM00100">
    <property type="entry name" value="cNMP"/>
    <property type="match status" value="1"/>
</dbReference>
<dbReference type="GO" id="GO:0005952">
    <property type="term" value="C:cAMP-dependent protein kinase complex"/>
    <property type="evidence" value="ECO:0007669"/>
    <property type="project" value="InterPro"/>
</dbReference>
<protein>
    <recommendedName>
        <fullName evidence="1">Cyclic nucleotide-binding domain-containing protein</fullName>
    </recommendedName>
</protein>
<dbReference type="InterPro" id="IPR018490">
    <property type="entry name" value="cNMP-bd_dom_sf"/>
</dbReference>
<evidence type="ECO:0000313" key="2">
    <source>
        <dbReference type="EMBL" id="BDX08317.1"/>
    </source>
</evidence>
<proteinExistence type="predicted"/>
<dbReference type="Gene3D" id="2.60.120.10">
    <property type="entry name" value="Jelly Rolls"/>
    <property type="match status" value="1"/>
</dbReference>
<dbReference type="PANTHER" id="PTHR11635">
    <property type="entry name" value="CAMP-DEPENDENT PROTEIN KINASE REGULATORY CHAIN"/>
    <property type="match status" value="1"/>
</dbReference>
<accession>A0AA48HRK2</accession>
<gene>
    <name evidence="2" type="ORF">MACH26_38380</name>
</gene>
<dbReference type="PROSITE" id="PS50042">
    <property type="entry name" value="CNMP_BINDING_3"/>
    <property type="match status" value="1"/>
</dbReference>
<evidence type="ECO:0000313" key="3">
    <source>
        <dbReference type="Proteomes" id="UP001333710"/>
    </source>
</evidence>
<dbReference type="PANTHER" id="PTHR11635:SF152">
    <property type="entry name" value="CAMP-DEPENDENT PROTEIN KINASE TYPE I REGULATORY SUBUNIT-RELATED"/>
    <property type="match status" value="1"/>
</dbReference>
<dbReference type="RefSeq" id="WP_338294390.1">
    <property type="nucleotide sequence ID" value="NZ_AP027272.1"/>
</dbReference>
<keyword evidence="3" id="KW-1185">Reference proteome</keyword>
<dbReference type="InterPro" id="IPR000595">
    <property type="entry name" value="cNMP-bd_dom"/>
</dbReference>
<dbReference type="GO" id="GO:0005829">
    <property type="term" value="C:cytosol"/>
    <property type="evidence" value="ECO:0007669"/>
    <property type="project" value="TreeGrafter"/>
</dbReference>
<dbReference type="EMBL" id="AP027272">
    <property type="protein sequence ID" value="BDX08317.1"/>
    <property type="molecule type" value="Genomic_DNA"/>
</dbReference>
<organism evidence="2 3">
    <name type="scientific">Planctobacterium marinum</name>
    <dbReference type="NCBI Taxonomy" id="1631968"/>
    <lineage>
        <taxon>Bacteria</taxon>
        <taxon>Pseudomonadati</taxon>
        <taxon>Pseudomonadota</taxon>
        <taxon>Gammaproteobacteria</taxon>
        <taxon>Alteromonadales</taxon>
        <taxon>Alteromonadaceae</taxon>
        <taxon>Planctobacterium</taxon>
    </lineage>
</organism>
<sequence>MKPLSYQSKLKAVDVIQRLDFFKGISKFDIASLTKSEQLFWFGERDETIMQVGEPDDKSFYLVLTGTLDVYDKKKNFIRELKGGSFLGEIGFILGEARSATVIVHEDCILMRITQEEMNKFPLGMKDKIKDKIIEGLAARVISLNKTCAVLYDNIRKGT</sequence>
<evidence type="ECO:0000259" key="1">
    <source>
        <dbReference type="PROSITE" id="PS50042"/>
    </source>
</evidence>
<name>A0AA48HRK2_9ALTE</name>
<dbReference type="SUPFAM" id="SSF51206">
    <property type="entry name" value="cAMP-binding domain-like"/>
    <property type="match status" value="1"/>
</dbReference>